<accession>A0A8S4QSD1</accession>
<evidence type="ECO:0000313" key="1">
    <source>
        <dbReference type="EMBL" id="CAH2217671.1"/>
    </source>
</evidence>
<dbReference type="EMBL" id="CAKXAJ010018382">
    <property type="protein sequence ID" value="CAH2217671.1"/>
    <property type="molecule type" value="Genomic_DNA"/>
</dbReference>
<gene>
    <name evidence="1" type="primary">jg22973</name>
    <name evidence="1" type="ORF">PAEG_LOCUS5555</name>
</gene>
<evidence type="ECO:0000313" key="2">
    <source>
        <dbReference type="Proteomes" id="UP000838756"/>
    </source>
</evidence>
<comment type="caution">
    <text evidence="1">The sequence shown here is derived from an EMBL/GenBank/DDBJ whole genome shotgun (WGS) entry which is preliminary data.</text>
</comment>
<proteinExistence type="predicted"/>
<reference evidence="1" key="1">
    <citation type="submission" date="2022-03" db="EMBL/GenBank/DDBJ databases">
        <authorList>
            <person name="Lindestad O."/>
        </authorList>
    </citation>
    <scope>NUCLEOTIDE SEQUENCE</scope>
</reference>
<dbReference type="Proteomes" id="UP000838756">
    <property type="component" value="Unassembled WGS sequence"/>
</dbReference>
<sequence length="142" mass="15316">MLERGDPCKRPTSSPAVDVRRLTLVLPLNQLSRRILLTFVMRATSTLSSIANNICVTAAMTAGGIALRTSRVVRASSRGQTRIYDQRTVTHARARPAPEALPAGWAGLRAREPTCALLRALRIVTLNLSGNCAPSIVSEVQV</sequence>
<name>A0A8S4QSD1_9NEOP</name>
<organism evidence="1 2">
    <name type="scientific">Pararge aegeria aegeria</name>
    <dbReference type="NCBI Taxonomy" id="348720"/>
    <lineage>
        <taxon>Eukaryota</taxon>
        <taxon>Metazoa</taxon>
        <taxon>Ecdysozoa</taxon>
        <taxon>Arthropoda</taxon>
        <taxon>Hexapoda</taxon>
        <taxon>Insecta</taxon>
        <taxon>Pterygota</taxon>
        <taxon>Neoptera</taxon>
        <taxon>Endopterygota</taxon>
        <taxon>Lepidoptera</taxon>
        <taxon>Glossata</taxon>
        <taxon>Ditrysia</taxon>
        <taxon>Papilionoidea</taxon>
        <taxon>Nymphalidae</taxon>
        <taxon>Satyrinae</taxon>
        <taxon>Satyrini</taxon>
        <taxon>Parargina</taxon>
        <taxon>Pararge</taxon>
    </lineage>
</organism>
<protein>
    <submittedName>
        <fullName evidence="1">Jg22973 protein</fullName>
    </submittedName>
</protein>
<dbReference type="AlphaFoldDB" id="A0A8S4QSD1"/>
<keyword evidence="2" id="KW-1185">Reference proteome</keyword>